<feature type="compositionally biased region" description="Basic and acidic residues" evidence="1">
    <location>
        <begin position="81"/>
        <end position="101"/>
    </location>
</feature>
<dbReference type="OMA" id="PKERHEE"/>
<accession>A0A669QEE2</accession>
<organism evidence="2 3">
    <name type="scientific">Phasianus colchicus</name>
    <name type="common">Common pheasant</name>
    <dbReference type="NCBI Taxonomy" id="9054"/>
    <lineage>
        <taxon>Eukaryota</taxon>
        <taxon>Metazoa</taxon>
        <taxon>Chordata</taxon>
        <taxon>Craniata</taxon>
        <taxon>Vertebrata</taxon>
        <taxon>Euteleostomi</taxon>
        <taxon>Archelosauria</taxon>
        <taxon>Archosauria</taxon>
        <taxon>Dinosauria</taxon>
        <taxon>Saurischia</taxon>
        <taxon>Theropoda</taxon>
        <taxon>Coelurosauria</taxon>
        <taxon>Aves</taxon>
        <taxon>Neognathae</taxon>
        <taxon>Galloanserae</taxon>
        <taxon>Galliformes</taxon>
        <taxon>Phasianidae</taxon>
        <taxon>Phasianinae</taxon>
        <taxon>Phasianus</taxon>
    </lineage>
</organism>
<dbReference type="Ensembl" id="ENSPCLT00000024144.1">
    <property type="protein sequence ID" value="ENSPCLP00000018130.1"/>
    <property type="gene ID" value="ENSPCLG00000015145.1"/>
</dbReference>
<evidence type="ECO:0000256" key="1">
    <source>
        <dbReference type="SAM" id="MobiDB-lite"/>
    </source>
</evidence>
<proteinExistence type="predicted"/>
<protein>
    <submittedName>
        <fullName evidence="2">Uncharacterized protein</fullName>
    </submittedName>
</protein>
<sequence>LSELNTISQIFCVLARRTTPLLEYIKNRKLEKQVRSDFCLKFNIYVSSGFPLGNLQLIVLTSSENSRGEKGGTKAEGIGEELLKKPEKGDEPASEKHKEKDEEADTEESSLKELKEKSQNDSDKEQRDLERRFREKEPERQRYRLDDGRKHRTHYEFDKFVRRNEEELKWGKGYNQDRGKKGNHNYSFTVEAVDKLGKEDKCDDMASKKERCCLLRTNYICVRCQGKNRCKNSANGAGSRVCSRAVTPHLPGTRASFFSDSDFMAVP</sequence>
<dbReference type="AlphaFoldDB" id="A0A669QEE2"/>
<dbReference type="Proteomes" id="UP000472261">
    <property type="component" value="Unplaced"/>
</dbReference>
<evidence type="ECO:0000313" key="3">
    <source>
        <dbReference type="Proteomes" id="UP000472261"/>
    </source>
</evidence>
<name>A0A669QEE2_PHACC</name>
<feature type="compositionally biased region" description="Basic and acidic residues" evidence="1">
    <location>
        <begin position="109"/>
        <end position="147"/>
    </location>
</feature>
<evidence type="ECO:0000313" key="2">
    <source>
        <dbReference type="Ensembl" id="ENSPCLP00000018130.1"/>
    </source>
</evidence>
<reference evidence="2" key="2">
    <citation type="submission" date="2025-09" db="UniProtKB">
        <authorList>
            <consortium name="Ensembl"/>
        </authorList>
    </citation>
    <scope>IDENTIFICATION</scope>
</reference>
<feature type="region of interest" description="Disordered" evidence="1">
    <location>
        <begin position="64"/>
        <end position="147"/>
    </location>
</feature>
<reference evidence="2" key="1">
    <citation type="submission" date="2025-08" db="UniProtKB">
        <authorList>
            <consortium name="Ensembl"/>
        </authorList>
    </citation>
    <scope>IDENTIFICATION</scope>
</reference>
<keyword evidence="3" id="KW-1185">Reference proteome</keyword>